<name>A0A167AL80_9HYPO</name>
<evidence type="ECO:0000313" key="8">
    <source>
        <dbReference type="Proteomes" id="UP000076863"/>
    </source>
</evidence>
<keyword evidence="2" id="KW-0645">Protease</keyword>
<reference evidence="7 8" key="1">
    <citation type="journal article" date="2016" name="Genome Biol. Evol.">
        <title>Divergent and convergent evolution of fungal pathogenicity.</title>
        <authorList>
            <person name="Shang Y."/>
            <person name="Xiao G."/>
            <person name="Zheng P."/>
            <person name="Cen K."/>
            <person name="Zhan S."/>
            <person name="Wang C."/>
        </authorList>
    </citation>
    <scope>NUCLEOTIDE SEQUENCE [LARGE SCALE GENOMIC DNA]</scope>
    <source>
        <strain evidence="7 8">RCEF 3172</strain>
    </source>
</reference>
<dbReference type="OrthoDB" id="1735038at2759"/>
<accession>A0A167AL80</accession>
<proteinExistence type="inferred from homology"/>
<feature type="signal peptide" evidence="6">
    <location>
        <begin position="1"/>
        <end position="21"/>
    </location>
</feature>
<feature type="chain" id="PRO_5007883710" evidence="6">
    <location>
        <begin position="22"/>
        <end position="534"/>
    </location>
</feature>
<evidence type="ECO:0000313" key="7">
    <source>
        <dbReference type="EMBL" id="OAA39030.1"/>
    </source>
</evidence>
<evidence type="ECO:0000256" key="6">
    <source>
        <dbReference type="SAM" id="SignalP"/>
    </source>
</evidence>
<dbReference type="AlphaFoldDB" id="A0A167AL80"/>
<protein>
    <submittedName>
        <fullName evidence="7">Serine carboxypeptidase S28</fullName>
    </submittedName>
</protein>
<comment type="caution">
    <text evidence="7">The sequence shown here is derived from an EMBL/GenBank/DDBJ whole genome shotgun (WGS) entry which is preliminary data.</text>
</comment>
<evidence type="ECO:0000256" key="1">
    <source>
        <dbReference type="ARBA" id="ARBA00011079"/>
    </source>
</evidence>
<dbReference type="SUPFAM" id="SSF53474">
    <property type="entry name" value="alpha/beta-Hydrolases"/>
    <property type="match status" value="1"/>
</dbReference>
<evidence type="ECO:0000256" key="5">
    <source>
        <dbReference type="ARBA" id="ARBA00023180"/>
    </source>
</evidence>
<dbReference type="Gene3D" id="3.40.50.1820">
    <property type="entry name" value="alpha/beta hydrolase"/>
    <property type="match status" value="2"/>
</dbReference>
<dbReference type="GO" id="GO:0070008">
    <property type="term" value="F:serine-type exopeptidase activity"/>
    <property type="evidence" value="ECO:0007669"/>
    <property type="project" value="InterPro"/>
</dbReference>
<dbReference type="EMBL" id="AZHA01000024">
    <property type="protein sequence ID" value="OAA39030.1"/>
    <property type="molecule type" value="Genomic_DNA"/>
</dbReference>
<dbReference type="PANTHER" id="PTHR11010">
    <property type="entry name" value="PROTEASE S28 PRO-X CARBOXYPEPTIDASE-RELATED"/>
    <property type="match status" value="1"/>
</dbReference>
<dbReference type="GO" id="GO:0004180">
    <property type="term" value="F:carboxypeptidase activity"/>
    <property type="evidence" value="ECO:0007669"/>
    <property type="project" value="UniProtKB-KW"/>
</dbReference>
<sequence length="534" mass="58910">MWSLSLGYAATIILAVQSATAIRPNGLPTQFDAAKLALISEVALKSSNIQECNISVPVDHFHHETQYEPHSDAYFPLRYFLETSYYKPGGPVIVIAGGEATAEYRKPTLGEGIGPHLARANGGIVLVLEHRYYGTSFPVPDLSRENYRFLTTEQAVADAAYLAQHAKFPGFEHENLTSANTPWIIYGGSYAGAFAAITRKLYPEAYWGAISSSGVTRAVYDYWEYNEAARLYAPGDCGPKMSNLTHVVDTAIFSSDKTKPAAIKKLFGYNSSISDASFGSSIAHPASALQQESWVHGENDDTLETYCSTITSEQLAFPDLEKSRSTAEQLVKDAGYSADSSTALLNYVGLQERNSNNESKQRRGWPNHLPLRQRAAQLDDGYSWFYQTCSQWGFFISGSGVPKNILGILSRAVTIEYVAGGCKKVFGISNPPNVDSINRLGGVNFSYPRLAIIDGKQDPWRGATPHRIGANGNRKSTTEQPFILIDPATHHWDESDIPANQYKPGYPPKQIVDVHNQEVAFVKAWINEYHDSRK</sequence>
<dbReference type="InterPro" id="IPR008758">
    <property type="entry name" value="Peptidase_S28"/>
</dbReference>
<evidence type="ECO:0000256" key="4">
    <source>
        <dbReference type="ARBA" id="ARBA00022801"/>
    </source>
</evidence>
<dbReference type="PANTHER" id="PTHR11010:SF117">
    <property type="entry name" value="SERINE PROTEASE 16"/>
    <property type="match status" value="1"/>
</dbReference>
<dbReference type="GO" id="GO:0006508">
    <property type="term" value="P:proteolysis"/>
    <property type="evidence" value="ECO:0007669"/>
    <property type="project" value="UniProtKB-KW"/>
</dbReference>
<dbReference type="InterPro" id="IPR029058">
    <property type="entry name" value="AB_hydrolase_fold"/>
</dbReference>
<dbReference type="GO" id="GO:0008239">
    <property type="term" value="F:dipeptidyl-peptidase activity"/>
    <property type="evidence" value="ECO:0007669"/>
    <property type="project" value="TreeGrafter"/>
</dbReference>
<dbReference type="Pfam" id="PF05577">
    <property type="entry name" value="Peptidase_S28"/>
    <property type="match status" value="1"/>
</dbReference>
<evidence type="ECO:0000256" key="2">
    <source>
        <dbReference type="ARBA" id="ARBA00022670"/>
    </source>
</evidence>
<dbReference type="Proteomes" id="UP000076863">
    <property type="component" value="Unassembled WGS sequence"/>
</dbReference>
<keyword evidence="8" id="KW-1185">Reference proteome</keyword>
<evidence type="ECO:0000256" key="3">
    <source>
        <dbReference type="ARBA" id="ARBA00022729"/>
    </source>
</evidence>
<organism evidence="7 8">
    <name type="scientific">Beauveria brongniartii RCEF 3172</name>
    <dbReference type="NCBI Taxonomy" id="1081107"/>
    <lineage>
        <taxon>Eukaryota</taxon>
        <taxon>Fungi</taxon>
        <taxon>Dikarya</taxon>
        <taxon>Ascomycota</taxon>
        <taxon>Pezizomycotina</taxon>
        <taxon>Sordariomycetes</taxon>
        <taxon>Hypocreomycetidae</taxon>
        <taxon>Hypocreales</taxon>
        <taxon>Cordycipitaceae</taxon>
        <taxon>Beauveria</taxon>
        <taxon>Beauveria brongniartii</taxon>
    </lineage>
</organism>
<keyword evidence="3 6" id="KW-0732">Signal</keyword>
<keyword evidence="5" id="KW-0325">Glycoprotein</keyword>
<gene>
    <name evidence="7" type="ORF">BBO_06883</name>
</gene>
<keyword evidence="4" id="KW-0378">Hydrolase</keyword>
<comment type="similarity">
    <text evidence="1">Belongs to the peptidase S28 family.</text>
</comment>
<keyword evidence="7" id="KW-0121">Carboxypeptidase</keyword>